<dbReference type="GO" id="GO:0047936">
    <property type="term" value="F:glucose 1-dehydrogenase [NAD(P)+] activity"/>
    <property type="evidence" value="ECO:0007669"/>
    <property type="project" value="UniProtKB-EC"/>
</dbReference>
<dbReference type="EMBL" id="CP041153">
    <property type="protein sequence ID" value="QDF75794.1"/>
    <property type="molecule type" value="Genomic_DNA"/>
</dbReference>
<dbReference type="InterPro" id="IPR020904">
    <property type="entry name" value="Sc_DH/Rdtase_CS"/>
</dbReference>
<gene>
    <name evidence="3" type="ORF">FGA12_11850</name>
</gene>
<dbReference type="SUPFAM" id="SSF51735">
    <property type="entry name" value="NAD(P)-binding Rossmann-fold domains"/>
    <property type="match status" value="1"/>
</dbReference>
<comment type="similarity">
    <text evidence="1">Belongs to the short-chain dehydrogenases/reductases (SDR) family.</text>
</comment>
<reference evidence="3 4" key="1">
    <citation type="submission" date="2019-06" db="EMBL/GenBank/DDBJ databases">
        <title>Complete genome of Shewanella marisflavi ECSMB14101, a mussel settlement-inducing bacterium isolated from East China Sea.</title>
        <authorList>
            <person name="Yang J."/>
            <person name="Liang X."/>
            <person name="Chang R."/>
            <person name="Peng L."/>
        </authorList>
    </citation>
    <scope>NUCLEOTIDE SEQUENCE [LARGE SCALE GENOMIC DNA]</scope>
    <source>
        <strain evidence="3 4">ECSMB14101</strain>
    </source>
</reference>
<dbReference type="Proteomes" id="UP000318758">
    <property type="component" value="Chromosome"/>
</dbReference>
<dbReference type="InterPro" id="IPR036291">
    <property type="entry name" value="NAD(P)-bd_dom_sf"/>
</dbReference>
<evidence type="ECO:0000313" key="4">
    <source>
        <dbReference type="Proteomes" id="UP000318758"/>
    </source>
</evidence>
<organism evidence="3 4">
    <name type="scientific">Shewanella marisflavi</name>
    <dbReference type="NCBI Taxonomy" id="260364"/>
    <lineage>
        <taxon>Bacteria</taxon>
        <taxon>Pseudomonadati</taxon>
        <taxon>Pseudomonadota</taxon>
        <taxon>Gammaproteobacteria</taxon>
        <taxon>Alteromonadales</taxon>
        <taxon>Shewanellaceae</taxon>
        <taxon>Shewanella</taxon>
    </lineage>
</organism>
<dbReference type="CDD" id="cd05233">
    <property type="entry name" value="SDR_c"/>
    <property type="match status" value="1"/>
</dbReference>
<accession>A0ABX5WMT8</accession>
<dbReference type="PROSITE" id="PS00061">
    <property type="entry name" value="ADH_SHORT"/>
    <property type="match status" value="1"/>
</dbReference>
<evidence type="ECO:0000256" key="2">
    <source>
        <dbReference type="ARBA" id="ARBA00023002"/>
    </source>
</evidence>
<dbReference type="Gene3D" id="3.40.50.720">
    <property type="entry name" value="NAD(P)-binding Rossmann-like Domain"/>
    <property type="match status" value="1"/>
</dbReference>
<name>A0ABX5WMT8_9GAMM</name>
<dbReference type="InterPro" id="IPR002347">
    <property type="entry name" value="SDR_fam"/>
</dbReference>
<dbReference type="Pfam" id="PF13561">
    <property type="entry name" value="adh_short_C2"/>
    <property type="match status" value="1"/>
</dbReference>
<dbReference type="NCBIfam" id="NF005559">
    <property type="entry name" value="PRK07231.1"/>
    <property type="match status" value="1"/>
</dbReference>
<protein>
    <submittedName>
        <fullName evidence="3">Glucose 1-dehydrogenase</fullName>
        <ecNumber evidence="3">1.1.1.47</ecNumber>
    </submittedName>
</protein>
<dbReference type="EC" id="1.1.1.47" evidence="3"/>
<sequence>MMNKTALITGGATGIGKATAKKLISQGINVIISGRNIDKGAEAVKEIQKVATQGAIVEFIQNDVTDEQAVQAMINQIVEKFGQLDMAINNSGISNETASLNFSDSANFQAMLDTNVSGLYYCMKHEIVQMLKQGNGSIVNLASIAGLNGMPWAGTYAATKHAVVGLTKSAALDHAAQGIRINGVAPGATKTDIIAKQLDGSDENYNEEVISAMHPMNRLGKPEEIANGIAWLLSDEASFVTGHILNIDGGFQAK</sequence>
<evidence type="ECO:0000313" key="3">
    <source>
        <dbReference type="EMBL" id="QDF75794.1"/>
    </source>
</evidence>
<keyword evidence="2 3" id="KW-0560">Oxidoreductase</keyword>
<proteinExistence type="inferred from homology"/>
<dbReference type="PRINTS" id="PR00080">
    <property type="entry name" value="SDRFAMILY"/>
</dbReference>
<dbReference type="PANTHER" id="PTHR24321">
    <property type="entry name" value="DEHYDROGENASES, SHORT CHAIN"/>
    <property type="match status" value="1"/>
</dbReference>
<dbReference type="PRINTS" id="PR00081">
    <property type="entry name" value="GDHRDH"/>
</dbReference>
<dbReference type="RefSeq" id="WP_052125728.1">
    <property type="nucleotide sequence ID" value="NZ_CP041153.1"/>
</dbReference>
<dbReference type="PANTHER" id="PTHR24321:SF11">
    <property type="entry name" value="BLR0893 PROTEIN"/>
    <property type="match status" value="1"/>
</dbReference>
<keyword evidence="4" id="KW-1185">Reference proteome</keyword>
<evidence type="ECO:0000256" key="1">
    <source>
        <dbReference type="ARBA" id="ARBA00006484"/>
    </source>
</evidence>